<feature type="compositionally biased region" description="Basic residues" evidence="7">
    <location>
        <begin position="430"/>
        <end position="441"/>
    </location>
</feature>
<keyword evidence="3" id="KW-0597">Phosphoprotein</keyword>
<keyword evidence="6" id="KW-0131">Cell cycle</keyword>
<dbReference type="KEGG" id="caua:113048753"/>
<keyword evidence="5" id="KW-0539">Nucleus</keyword>
<feature type="compositionally biased region" description="Basic and acidic residues" evidence="7">
    <location>
        <begin position="407"/>
        <end position="417"/>
    </location>
</feature>
<gene>
    <name evidence="10" type="primary">LOC113048753</name>
</gene>
<keyword evidence="4" id="KW-0832">Ubl conjugation</keyword>
<evidence type="ECO:0000313" key="9">
    <source>
        <dbReference type="Proteomes" id="UP000515129"/>
    </source>
</evidence>
<proteinExistence type="predicted"/>
<dbReference type="Pfam" id="PF15276">
    <property type="entry name" value="PP1_bind"/>
    <property type="match status" value="1"/>
</dbReference>
<reference evidence="10" key="1">
    <citation type="submission" date="2025-08" db="UniProtKB">
        <authorList>
            <consortium name="RefSeq"/>
        </authorList>
    </citation>
    <scope>IDENTIFICATION</scope>
    <source>
        <strain evidence="10">Wakin</strain>
        <tissue evidence="10">Muscle</tissue>
    </source>
</reference>
<dbReference type="PANTHER" id="PTHR21603:SF16">
    <property type="entry name" value="CELL DIVISION CYCLE-ASSOCIATED PROTEIN 2"/>
    <property type="match status" value="1"/>
</dbReference>
<evidence type="ECO:0000256" key="7">
    <source>
        <dbReference type="SAM" id="MobiDB-lite"/>
    </source>
</evidence>
<feature type="region of interest" description="Disordered" evidence="7">
    <location>
        <begin position="67"/>
        <end position="222"/>
    </location>
</feature>
<dbReference type="GO" id="GO:0007088">
    <property type="term" value="P:regulation of mitotic nuclear division"/>
    <property type="evidence" value="ECO:0007669"/>
    <property type="project" value="TreeGrafter"/>
</dbReference>
<sequence>MELTEAKDVDFSTLSPSQFGISTNSFLPSSRIKDKSRVAQLKARRRSTIGVRGSPETNSLICFRAKQAAQTPPRTPQIFEGSPFLSRGDSLKKKMAAFQSLMEEDEERDEQKKKEENESDKSTLAQDCKNGKENMLTAHSPNASMTPPPWKKRRRAPLRDCEDKITETPLPCHTFTSQPEPALKHFTSQSQRPLSDLDSDAKNELLSSPMLSKPEDESVLSSVLQKKRVRFGAPLSPEFFDRSLPPSTPLQRGGTPKHPPSSTGPKRSLLKTPQRSDPDFRSPPSGGASPVLLPHRPSDGLEPRDEVFEEIQKISFPSMEDESPSEDYAVSAEDREQPQAEDAEVMNAAFQEEEDEALKSQPSCPSGDQPLDLSAEDEQKSSASSEQTLSFNSSIKETRSRCRKRKQAGEKDPETRRSSRTAAASASGRMMKKTSGRKRGFGNKEVDRSLYGKRDFASKNPLLSPIFEKTSDSLNSTPTQPRSGKHMDGEQDCVRTPSVPQSETVHHPTVSLDTACTRTNEIQQTLSSAERGNLASKASKARRDSGRPVRKRRSSCADTRKELDSPAISSETESQEQPGCTSVCRDSPEHQETTRSVMSCKMDSINTESLNEQLTDERESSSGLTEPGLAPWQRADFSIDDILRPVSRSRGSVRRSLRNRRSVDLQAVGLAWVDHTSPELSKASRRKTRGRLSGVSEPLLSQEPAPNSPQSSVSQLTL</sequence>
<evidence type="ECO:0000256" key="6">
    <source>
        <dbReference type="ARBA" id="ARBA00023306"/>
    </source>
</evidence>
<feature type="compositionally biased region" description="Polar residues" evidence="7">
    <location>
        <begin position="604"/>
        <end position="613"/>
    </location>
</feature>
<feature type="region of interest" description="Disordered" evidence="7">
    <location>
        <begin position="674"/>
        <end position="718"/>
    </location>
</feature>
<evidence type="ECO:0000256" key="4">
    <source>
        <dbReference type="ARBA" id="ARBA00022843"/>
    </source>
</evidence>
<evidence type="ECO:0000256" key="5">
    <source>
        <dbReference type="ARBA" id="ARBA00023242"/>
    </source>
</evidence>
<protein>
    <submittedName>
        <fullName evidence="10">Cell division cycle-associated protein 2-like isoform X1</fullName>
    </submittedName>
</protein>
<feature type="compositionally biased region" description="Basic and acidic residues" evidence="7">
    <location>
        <begin position="296"/>
        <end position="312"/>
    </location>
</feature>
<feature type="compositionally biased region" description="Low complexity" evidence="7">
    <location>
        <begin position="420"/>
        <end position="429"/>
    </location>
</feature>
<evidence type="ECO:0000256" key="3">
    <source>
        <dbReference type="ARBA" id="ARBA00022553"/>
    </source>
</evidence>
<feature type="compositionally biased region" description="Polar residues" evidence="7">
    <location>
        <begin position="381"/>
        <end position="395"/>
    </location>
</feature>
<evidence type="ECO:0000256" key="2">
    <source>
        <dbReference type="ARBA" id="ARBA00022499"/>
    </source>
</evidence>
<feature type="compositionally biased region" description="Polar residues" evidence="7">
    <location>
        <begin position="472"/>
        <end position="482"/>
    </location>
</feature>
<comment type="subcellular location">
    <subcellularLocation>
        <location evidence="1">Nucleus</location>
    </subcellularLocation>
</comment>
<feature type="compositionally biased region" description="Basic residues" evidence="7">
    <location>
        <begin position="651"/>
        <end position="660"/>
    </location>
</feature>
<feature type="region of interest" description="Disordered" evidence="7">
    <location>
        <begin position="234"/>
        <end position="660"/>
    </location>
</feature>
<dbReference type="GO" id="GO:0005694">
    <property type="term" value="C:chromosome"/>
    <property type="evidence" value="ECO:0007669"/>
    <property type="project" value="TreeGrafter"/>
</dbReference>
<accession>A0A6P6K2F9</accession>
<dbReference type="GO" id="GO:0051983">
    <property type="term" value="P:regulation of chromosome segregation"/>
    <property type="evidence" value="ECO:0007669"/>
    <property type="project" value="TreeGrafter"/>
</dbReference>
<feature type="compositionally biased region" description="Polar residues" evidence="7">
    <location>
        <begin position="260"/>
        <end position="273"/>
    </location>
</feature>
<keyword evidence="2" id="KW-1017">Isopeptide bond</keyword>
<feature type="compositionally biased region" description="Polar residues" evidence="7">
    <location>
        <begin position="511"/>
        <end position="530"/>
    </location>
</feature>
<dbReference type="PANTHER" id="PTHR21603">
    <property type="entry name" value="ANTIGEN KI-67-LIKE PROTEIN"/>
    <property type="match status" value="1"/>
</dbReference>
<dbReference type="InterPro" id="IPR029334">
    <property type="entry name" value="PP1-bd"/>
</dbReference>
<dbReference type="RefSeq" id="XP_026066364.1">
    <property type="nucleotide sequence ID" value="XM_026210579.1"/>
</dbReference>
<evidence type="ECO:0000313" key="10">
    <source>
        <dbReference type="RefSeq" id="XP_026066364.1"/>
    </source>
</evidence>
<keyword evidence="9" id="KW-1185">Reference proteome</keyword>
<dbReference type="AlphaFoldDB" id="A0A6P6K2F9"/>
<evidence type="ECO:0000259" key="8">
    <source>
        <dbReference type="Pfam" id="PF15276"/>
    </source>
</evidence>
<feature type="domain" description="PP1-binding" evidence="8">
    <location>
        <begin position="225"/>
        <end position="273"/>
    </location>
</feature>
<feature type="compositionally biased region" description="Polar residues" evidence="7">
    <location>
        <begin position="704"/>
        <end position="718"/>
    </location>
</feature>
<name>A0A6P6K2F9_CARAU</name>
<dbReference type="OrthoDB" id="9947694at2759"/>
<dbReference type="GeneID" id="113048753"/>
<feature type="compositionally biased region" description="Basic and acidic residues" evidence="7">
    <location>
        <begin position="109"/>
        <end position="121"/>
    </location>
</feature>
<feature type="compositionally biased region" description="Basic and acidic residues" evidence="7">
    <location>
        <begin position="442"/>
        <end position="457"/>
    </location>
</feature>
<dbReference type="GO" id="GO:0005634">
    <property type="term" value="C:nucleus"/>
    <property type="evidence" value="ECO:0007669"/>
    <property type="project" value="UniProtKB-SubCell"/>
</dbReference>
<feature type="compositionally biased region" description="Polar residues" evidence="7">
    <location>
        <begin position="567"/>
        <end position="580"/>
    </location>
</feature>
<organism evidence="9 10">
    <name type="scientific">Carassius auratus</name>
    <name type="common">Goldfish</name>
    <dbReference type="NCBI Taxonomy" id="7957"/>
    <lineage>
        <taxon>Eukaryota</taxon>
        <taxon>Metazoa</taxon>
        <taxon>Chordata</taxon>
        <taxon>Craniata</taxon>
        <taxon>Vertebrata</taxon>
        <taxon>Euteleostomi</taxon>
        <taxon>Actinopterygii</taxon>
        <taxon>Neopterygii</taxon>
        <taxon>Teleostei</taxon>
        <taxon>Ostariophysi</taxon>
        <taxon>Cypriniformes</taxon>
        <taxon>Cyprinidae</taxon>
        <taxon>Cyprininae</taxon>
        <taxon>Carassius</taxon>
    </lineage>
</organism>
<evidence type="ECO:0000256" key="1">
    <source>
        <dbReference type="ARBA" id="ARBA00004123"/>
    </source>
</evidence>
<feature type="compositionally biased region" description="Basic and acidic residues" evidence="7">
    <location>
        <begin position="157"/>
        <end position="166"/>
    </location>
</feature>
<dbReference type="Proteomes" id="UP000515129">
    <property type="component" value="Chromosome 30"/>
</dbReference>